<protein>
    <recommendedName>
        <fullName evidence="4">Ig-like domain repeat protein</fullName>
    </recommendedName>
</protein>
<feature type="region of interest" description="Disordered" evidence="1">
    <location>
        <begin position="232"/>
        <end position="252"/>
    </location>
</feature>
<reference evidence="2 3" key="1">
    <citation type="journal article" date="2014" name="Int. J. Syst. Evol. Microbiol.">
        <title>Complete genome sequence of Corynebacterium casei LMG S-19264T (=DSM 44701T), isolated from a smear-ripened cheese.</title>
        <authorList>
            <consortium name="US DOE Joint Genome Institute (JGI-PGF)"/>
            <person name="Walter F."/>
            <person name="Albersmeier A."/>
            <person name="Kalinowski J."/>
            <person name="Ruckert C."/>
        </authorList>
    </citation>
    <scope>NUCLEOTIDE SEQUENCE [LARGE SCALE GENOMIC DNA]</scope>
    <source>
        <strain evidence="2 3">JCM 4205</strain>
    </source>
</reference>
<evidence type="ECO:0000313" key="3">
    <source>
        <dbReference type="Proteomes" id="UP000642014"/>
    </source>
</evidence>
<accession>A0AAV4KQJ9</accession>
<dbReference type="EMBL" id="BMSJ01000014">
    <property type="protein sequence ID" value="GGR47976.1"/>
    <property type="molecule type" value="Genomic_DNA"/>
</dbReference>
<evidence type="ECO:0008006" key="4">
    <source>
        <dbReference type="Google" id="ProtNLM"/>
    </source>
</evidence>
<comment type="caution">
    <text evidence="2">The sequence shown here is derived from an EMBL/GenBank/DDBJ whole genome shotgun (WGS) entry which is preliminary data.</text>
</comment>
<feature type="compositionally biased region" description="Gly residues" evidence="1">
    <location>
        <begin position="152"/>
        <end position="182"/>
    </location>
</feature>
<dbReference type="Proteomes" id="UP000642014">
    <property type="component" value="Unassembled WGS sequence"/>
</dbReference>
<proteinExistence type="predicted"/>
<gene>
    <name evidence="2" type="ORF">GCM10010497_59180</name>
</gene>
<dbReference type="Gene3D" id="2.60.40.10">
    <property type="entry name" value="Immunoglobulins"/>
    <property type="match status" value="1"/>
</dbReference>
<evidence type="ECO:0000313" key="2">
    <source>
        <dbReference type="EMBL" id="GGR47976.1"/>
    </source>
</evidence>
<dbReference type="RefSeq" id="WP_152369343.1">
    <property type="nucleotide sequence ID" value="NZ_BMSJ01000014.1"/>
</dbReference>
<organism evidence="2 3">
    <name type="scientific">Streptomyces cinereoruber</name>
    <dbReference type="NCBI Taxonomy" id="67260"/>
    <lineage>
        <taxon>Bacteria</taxon>
        <taxon>Bacillati</taxon>
        <taxon>Actinomycetota</taxon>
        <taxon>Actinomycetes</taxon>
        <taxon>Kitasatosporales</taxon>
        <taxon>Streptomycetaceae</taxon>
        <taxon>Streptomyces</taxon>
    </lineage>
</organism>
<dbReference type="InterPro" id="IPR008964">
    <property type="entry name" value="Invasin/intimin_cell_adhesion"/>
</dbReference>
<evidence type="ECO:0000256" key="1">
    <source>
        <dbReference type="SAM" id="MobiDB-lite"/>
    </source>
</evidence>
<feature type="region of interest" description="Disordered" evidence="1">
    <location>
        <begin position="108"/>
        <end position="182"/>
    </location>
</feature>
<feature type="compositionally biased region" description="Low complexity" evidence="1">
    <location>
        <begin position="128"/>
        <end position="138"/>
    </location>
</feature>
<dbReference type="AlphaFoldDB" id="A0AAV4KQJ9"/>
<dbReference type="InterPro" id="IPR013783">
    <property type="entry name" value="Ig-like_fold"/>
</dbReference>
<sequence length="641" mass="62359">MTTPTTGYHCVKRFKATGKVQDFRVPDGVTSLDVRVWGSGGGGDLGGGGGFTSGVVAVTPGEVLKVVVGSATFGGGIKKGGGLSALHRSGSGPLLIAGGGGASNGGSLAGGAGGGTRGGDGMGRDEGWSAGAPARGASGAKGGAGAACQPKVGGGKGGDLGKEGGNGGGTLPLPEMGGGGGNSYAGGNHGGGGGYAGGGGGGGVKGNKNAYASGGGGGSGFVATSGVSGGKTVTGSANKAAGKSDPLYETGVGDADKPGQVVLQWRLPAGVLHALAGDDQIADQGEAFTDPLTVKAWSADGKTLITGTSITFTVTEGDAVFSGGSKSATTKTDSDGQASPAALVAGTTTGTVKVTAQADSAQVVFCLEVVPAFELAPGGPPDVDLLGGGGVGYPGLKVLTDKVIGPLGPQRVEVSLPDGTDLRWGTADAPDYQLTLLGSDSYPGTLSGDGMTLTFDDVDLEKISGTEKTVYVAVSAGPDAPLASTALTFTVGRKTSPSTPVVIKPAFSLNPGGIPVDLIPDGQAVRYPGVEVVNNGVSGIAPQNITVTAPTGLRFGTTSNPDHQLTVMDTSGTMTPHIGSLSADGQTLTFTGIDLKIPADQNVANLWVCVSADPATPQGPTGVQFTVGPYMTAQSTTINIT</sequence>
<dbReference type="GeneID" id="95452264"/>
<dbReference type="GO" id="GO:0005975">
    <property type="term" value="P:carbohydrate metabolic process"/>
    <property type="evidence" value="ECO:0007669"/>
    <property type="project" value="UniProtKB-ARBA"/>
</dbReference>
<dbReference type="SUPFAM" id="SSF49373">
    <property type="entry name" value="Invasin/intimin cell-adhesion fragments"/>
    <property type="match status" value="1"/>
</dbReference>
<name>A0AAV4KQJ9_9ACTN</name>
<feature type="compositionally biased region" description="Gly residues" evidence="1">
    <location>
        <begin position="108"/>
        <end position="121"/>
    </location>
</feature>